<keyword evidence="2" id="KW-0472">Membrane</keyword>
<dbReference type="EMBL" id="JAGSPN010000001">
    <property type="protein sequence ID" value="MBR7781147.1"/>
    <property type="molecule type" value="Genomic_DNA"/>
</dbReference>
<evidence type="ECO:0000256" key="2">
    <source>
        <dbReference type="SAM" id="Phobius"/>
    </source>
</evidence>
<dbReference type="NCBIfam" id="TIGR02523">
    <property type="entry name" value="type_IV_pilV"/>
    <property type="match status" value="1"/>
</dbReference>
<name>A0A941DKC4_9BURK</name>
<accession>A0A941DKC4</accession>
<evidence type="ECO:0000313" key="4">
    <source>
        <dbReference type="Proteomes" id="UP000680067"/>
    </source>
</evidence>
<dbReference type="InterPro" id="IPR013362">
    <property type="entry name" value="Pilus_4_PilV"/>
</dbReference>
<organism evidence="3 4">
    <name type="scientific">Undibacterium luofuense</name>
    <dbReference type="NCBI Taxonomy" id="2828733"/>
    <lineage>
        <taxon>Bacteria</taxon>
        <taxon>Pseudomonadati</taxon>
        <taxon>Pseudomonadota</taxon>
        <taxon>Betaproteobacteria</taxon>
        <taxon>Burkholderiales</taxon>
        <taxon>Oxalobacteraceae</taxon>
        <taxon>Undibacterium</taxon>
    </lineage>
</organism>
<comment type="caution">
    <text evidence="3">The sequence shown here is derived from an EMBL/GenBank/DDBJ whole genome shotgun (WGS) entry which is preliminary data.</text>
</comment>
<dbReference type="RefSeq" id="WP_212686479.1">
    <property type="nucleotide sequence ID" value="NZ_JAGSPN010000001.1"/>
</dbReference>
<sequence>MLINHVQTHNAQRGIALIESLVSLLLVAIGIIALLNMQSLNVRNTSDAKYRSEAAQLAQKRIAEIFVNQENLNNYLESDTDISTQTTLPAAKRSTQRATADCDSDASNTKNAECFVVTIHWKIPGSAETRTFVRTAYMTGGV</sequence>
<reference evidence="3" key="1">
    <citation type="submission" date="2021-04" db="EMBL/GenBank/DDBJ databases">
        <title>novel species isolated from subtropical streams in China.</title>
        <authorList>
            <person name="Lu H."/>
        </authorList>
    </citation>
    <scope>NUCLEOTIDE SEQUENCE</scope>
    <source>
        <strain evidence="3">LFS511W</strain>
    </source>
</reference>
<dbReference type="AlphaFoldDB" id="A0A941DKC4"/>
<evidence type="ECO:0000313" key="3">
    <source>
        <dbReference type="EMBL" id="MBR7781147.1"/>
    </source>
</evidence>
<dbReference type="Proteomes" id="UP000680067">
    <property type="component" value="Unassembled WGS sequence"/>
</dbReference>
<feature type="region of interest" description="Disordered" evidence="1">
    <location>
        <begin position="88"/>
        <end position="107"/>
    </location>
</feature>
<evidence type="ECO:0000256" key="1">
    <source>
        <dbReference type="SAM" id="MobiDB-lite"/>
    </source>
</evidence>
<feature type="transmembrane region" description="Helical" evidence="2">
    <location>
        <begin position="15"/>
        <end position="35"/>
    </location>
</feature>
<keyword evidence="2" id="KW-0812">Transmembrane</keyword>
<keyword evidence="2" id="KW-1133">Transmembrane helix</keyword>
<proteinExistence type="predicted"/>
<protein>
    <submittedName>
        <fullName evidence="3">Type IV pilus modification protein PilV</fullName>
    </submittedName>
</protein>
<keyword evidence="4" id="KW-1185">Reference proteome</keyword>
<gene>
    <name evidence="3" type="primary">pilV</name>
    <name evidence="3" type="ORF">KDM89_03245</name>
</gene>